<dbReference type="EMBL" id="MK211818">
    <property type="protein sequence ID" value="QID26279.1"/>
    <property type="molecule type" value="Genomic_DNA"/>
</dbReference>
<organism evidence="1">
    <name type="scientific">Streptococcus suis</name>
    <dbReference type="NCBI Taxonomy" id="1307"/>
    <lineage>
        <taxon>Bacteria</taxon>
        <taxon>Bacillati</taxon>
        <taxon>Bacillota</taxon>
        <taxon>Bacilli</taxon>
        <taxon>Lactobacillales</taxon>
        <taxon>Streptococcaceae</taxon>
        <taxon>Streptococcus</taxon>
    </lineage>
</organism>
<gene>
    <name evidence="1" type="ORF">YS162-GM000018</name>
</gene>
<evidence type="ECO:0000313" key="1">
    <source>
        <dbReference type="EMBL" id="QID26279.1"/>
    </source>
</evidence>
<name>A0A6G6AWN5_STRSU</name>
<dbReference type="AlphaFoldDB" id="A0A6G6AWN5"/>
<protein>
    <submittedName>
        <fullName evidence="1">Orf 10 protein</fullName>
    </submittedName>
</protein>
<accession>A0A6G6AWN5</accession>
<sequence length="49" mass="5967">MSEQYRDIRKEVNLTADELKRIENMMEVSNYRHFSPFVRDKILMTDDNS</sequence>
<proteinExistence type="predicted"/>
<reference evidence="1" key="1">
    <citation type="submission" date="2018-11" db="EMBL/GenBank/DDBJ databases">
        <title>Characterization of mobile element carrying drug resistance determinants of Streptococcus suis from China.</title>
        <authorList>
            <person name="Zheng H."/>
        </authorList>
    </citation>
    <scope>NUCLEOTIDE SEQUENCE</scope>
</reference>